<evidence type="ECO:0000313" key="3">
    <source>
        <dbReference type="Proteomes" id="UP000324222"/>
    </source>
</evidence>
<protein>
    <submittedName>
        <fullName evidence="2">Uncharacterized protein</fullName>
    </submittedName>
</protein>
<dbReference type="Proteomes" id="UP000324222">
    <property type="component" value="Unassembled WGS sequence"/>
</dbReference>
<dbReference type="EMBL" id="VSRR010015890">
    <property type="protein sequence ID" value="MPC58671.1"/>
    <property type="molecule type" value="Genomic_DNA"/>
</dbReference>
<sequence>MPGRPNNFDKSKPKLSTNLTRQPTISNTRDGNQTLTNTANTRNPGAHLYRRAVSSFQDGIQNCTGGVLPNESGENLFLDFFDGSWEE</sequence>
<proteinExistence type="predicted"/>
<comment type="caution">
    <text evidence="2">The sequence shown here is derived from an EMBL/GenBank/DDBJ whole genome shotgun (WGS) entry which is preliminary data.</text>
</comment>
<organism evidence="2 3">
    <name type="scientific">Portunus trituberculatus</name>
    <name type="common">Swimming crab</name>
    <name type="synonym">Neptunus trituberculatus</name>
    <dbReference type="NCBI Taxonomy" id="210409"/>
    <lineage>
        <taxon>Eukaryota</taxon>
        <taxon>Metazoa</taxon>
        <taxon>Ecdysozoa</taxon>
        <taxon>Arthropoda</taxon>
        <taxon>Crustacea</taxon>
        <taxon>Multicrustacea</taxon>
        <taxon>Malacostraca</taxon>
        <taxon>Eumalacostraca</taxon>
        <taxon>Eucarida</taxon>
        <taxon>Decapoda</taxon>
        <taxon>Pleocyemata</taxon>
        <taxon>Brachyura</taxon>
        <taxon>Eubrachyura</taxon>
        <taxon>Portunoidea</taxon>
        <taxon>Portunidae</taxon>
        <taxon>Portuninae</taxon>
        <taxon>Portunus</taxon>
    </lineage>
</organism>
<accession>A0A5B7GFA0</accession>
<keyword evidence="3" id="KW-1185">Reference proteome</keyword>
<gene>
    <name evidence="2" type="ORF">E2C01_052678</name>
</gene>
<feature type="region of interest" description="Disordered" evidence="1">
    <location>
        <begin position="1"/>
        <end position="44"/>
    </location>
</feature>
<feature type="compositionally biased region" description="Polar residues" evidence="1">
    <location>
        <begin position="14"/>
        <end position="43"/>
    </location>
</feature>
<evidence type="ECO:0000313" key="2">
    <source>
        <dbReference type="EMBL" id="MPC58671.1"/>
    </source>
</evidence>
<dbReference type="AlphaFoldDB" id="A0A5B7GFA0"/>
<name>A0A5B7GFA0_PORTR</name>
<evidence type="ECO:0000256" key="1">
    <source>
        <dbReference type="SAM" id="MobiDB-lite"/>
    </source>
</evidence>
<reference evidence="2 3" key="1">
    <citation type="submission" date="2019-05" db="EMBL/GenBank/DDBJ databases">
        <title>Another draft genome of Portunus trituberculatus and its Hox gene families provides insights of decapod evolution.</title>
        <authorList>
            <person name="Jeong J.-H."/>
            <person name="Song I."/>
            <person name="Kim S."/>
            <person name="Choi T."/>
            <person name="Kim D."/>
            <person name="Ryu S."/>
            <person name="Kim W."/>
        </authorList>
    </citation>
    <scope>NUCLEOTIDE SEQUENCE [LARGE SCALE GENOMIC DNA]</scope>
    <source>
        <tissue evidence="2">Muscle</tissue>
    </source>
</reference>